<proteinExistence type="predicted"/>
<reference evidence="5 6" key="1">
    <citation type="submission" date="2013-08" db="EMBL/GenBank/DDBJ databases">
        <title>The genome sequence of Skermanella stibiiresistens.</title>
        <authorList>
            <person name="Zhu W."/>
            <person name="Wang G."/>
        </authorList>
    </citation>
    <scope>NUCLEOTIDE SEQUENCE [LARGE SCALE GENOMIC DNA]</scope>
    <source>
        <strain evidence="5 6">SB22</strain>
    </source>
</reference>
<keyword evidence="1" id="KW-0813">Transport</keyword>
<dbReference type="PANTHER" id="PTHR42781:SF4">
    <property type="entry name" value="SPERMIDINE_PUTRESCINE IMPORT ATP-BINDING PROTEIN POTA"/>
    <property type="match status" value="1"/>
</dbReference>
<dbReference type="SUPFAM" id="SSF52540">
    <property type="entry name" value="P-loop containing nucleoside triphosphate hydrolases"/>
    <property type="match status" value="1"/>
</dbReference>
<gene>
    <name evidence="5" type="ORF">N825_36140</name>
</gene>
<evidence type="ECO:0000313" key="6">
    <source>
        <dbReference type="Proteomes" id="UP000019486"/>
    </source>
</evidence>
<dbReference type="InterPro" id="IPR003593">
    <property type="entry name" value="AAA+_ATPase"/>
</dbReference>
<dbReference type="InterPro" id="IPR027417">
    <property type="entry name" value="P-loop_NTPase"/>
</dbReference>
<dbReference type="SMART" id="SM00382">
    <property type="entry name" value="AAA"/>
    <property type="match status" value="1"/>
</dbReference>
<dbReference type="PANTHER" id="PTHR42781">
    <property type="entry name" value="SPERMIDINE/PUTRESCINE IMPORT ATP-BINDING PROTEIN POTA"/>
    <property type="match status" value="1"/>
</dbReference>
<evidence type="ECO:0000313" key="5">
    <source>
        <dbReference type="EMBL" id="EWY40161.1"/>
    </source>
</evidence>
<dbReference type="Pfam" id="PF08402">
    <property type="entry name" value="TOBE_2"/>
    <property type="match status" value="1"/>
</dbReference>
<dbReference type="PATRIC" id="fig|1385369.3.peg.2533"/>
<comment type="caution">
    <text evidence="5">The sequence shown here is derived from an EMBL/GenBank/DDBJ whole genome shotgun (WGS) entry which is preliminary data.</text>
</comment>
<evidence type="ECO:0000259" key="4">
    <source>
        <dbReference type="PROSITE" id="PS50893"/>
    </source>
</evidence>
<dbReference type="PROSITE" id="PS00211">
    <property type="entry name" value="ABC_TRANSPORTER_1"/>
    <property type="match status" value="1"/>
</dbReference>
<evidence type="ECO:0000256" key="1">
    <source>
        <dbReference type="ARBA" id="ARBA00022448"/>
    </source>
</evidence>
<dbReference type="Pfam" id="PF00005">
    <property type="entry name" value="ABC_tran"/>
    <property type="match status" value="1"/>
</dbReference>
<feature type="domain" description="ABC transporter" evidence="4">
    <location>
        <begin position="5"/>
        <end position="235"/>
    </location>
</feature>
<dbReference type="EMBL" id="AVFL01000008">
    <property type="protein sequence ID" value="EWY40161.1"/>
    <property type="molecule type" value="Genomic_DNA"/>
</dbReference>
<sequence>MAAAVELDKVSIRFGDFTAVDDATLAIEPGEFFSFLGPSGCGKTTLLRTISGFIEPTDGSVRIGGADMRGQGPNSRPTALIFQNLALFPMMSVAENIAYGLRVRGTSKTERRKVADRLLDLIALPGQGDKRIDELSGGQKQRIAIARALAVEPKVLLLDEPLSALDLKLRHHMRNELRAIQRRVGITFIYITHDQGEALTMSDRVAVMNKGVIEQVADGRTLYETPRTAFVASFVGENNAFIGTVAETDGDIAQVASPAGPLSGRNLRKLRRSSEAVLFVRPEALFVDAEGPLAARTGEVAYEGSQTHATFTLSGGGTVTVTFGRGETVPEPGAHVRLGFAPEDAIVLPREGYADA</sequence>
<dbReference type="InterPro" id="IPR013611">
    <property type="entry name" value="Transp-assoc_OB_typ2"/>
</dbReference>
<dbReference type="PROSITE" id="PS50893">
    <property type="entry name" value="ABC_TRANSPORTER_2"/>
    <property type="match status" value="1"/>
</dbReference>
<dbReference type="GO" id="GO:0015697">
    <property type="term" value="P:quaternary ammonium group transport"/>
    <property type="evidence" value="ECO:0007669"/>
    <property type="project" value="UniProtKB-ARBA"/>
</dbReference>
<dbReference type="FunFam" id="3.40.50.300:FF:000425">
    <property type="entry name" value="Probable ABC transporter, ATP-binding subunit"/>
    <property type="match status" value="1"/>
</dbReference>
<keyword evidence="2" id="KW-0547">Nucleotide-binding</keyword>
<dbReference type="GO" id="GO:0022857">
    <property type="term" value="F:transmembrane transporter activity"/>
    <property type="evidence" value="ECO:0007669"/>
    <property type="project" value="InterPro"/>
</dbReference>
<dbReference type="OrthoDB" id="9802264at2"/>
<dbReference type="SUPFAM" id="SSF50331">
    <property type="entry name" value="MOP-like"/>
    <property type="match status" value="1"/>
</dbReference>
<evidence type="ECO:0000256" key="3">
    <source>
        <dbReference type="ARBA" id="ARBA00022840"/>
    </source>
</evidence>
<dbReference type="GO" id="GO:0016887">
    <property type="term" value="F:ATP hydrolysis activity"/>
    <property type="evidence" value="ECO:0007669"/>
    <property type="project" value="InterPro"/>
</dbReference>
<dbReference type="InterPro" id="IPR017871">
    <property type="entry name" value="ABC_transporter-like_CS"/>
</dbReference>
<dbReference type="RefSeq" id="WP_037451895.1">
    <property type="nucleotide sequence ID" value="NZ_AVFL01000008.1"/>
</dbReference>
<dbReference type="InterPro" id="IPR003439">
    <property type="entry name" value="ABC_transporter-like_ATP-bd"/>
</dbReference>
<dbReference type="AlphaFoldDB" id="W9H5V4"/>
<dbReference type="GO" id="GO:0005524">
    <property type="term" value="F:ATP binding"/>
    <property type="evidence" value="ECO:0007669"/>
    <property type="project" value="UniProtKB-KW"/>
</dbReference>
<name>W9H5V4_9PROT</name>
<dbReference type="Proteomes" id="UP000019486">
    <property type="component" value="Unassembled WGS sequence"/>
</dbReference>
<dbReference type="GO" id="GO:0043190">
    <property type="term" value="C:ATP-binding cassette (ABC) transporter complex"/>
    <property type="evidence" value="ECO:0007669"/>
    <property type="project" value="InterPro"/>
</dbReference>
<dbReference type="STRING" id="1385369.N825_36140"/>
<organism evidence="5 6">
    <name type="scientific">Skermanella stibiiresistens SB22</name>
    <dbReference type="NCBI Taxonomy" id="1385369"/>
    <lineage>
        <taxon>Bacteria</taxon>
        <taxon>Pseudomonadati</taxon>
        <taxon>Pseudomonadota</taxon>
        <taxon>Alphaproteobacteria</taxon>
        <taxon>Rhodospirillales</taxon>
        <taxon>Azospirillaceae</taxon>
        <taxon>Skermanella</taxon>
    </lineage>
</organism>
<dbReference type="InterPro" id="IPR050093">
    <property type="entry name" value="ABC_SmlMolc_Importer"/>
</dbReference>
<protein>
    <submittedName>
        <fullName evidence="5">ABC transporter ATP-binding protein</fullName>
    </submittedName>
</protein>
<keyword evidence="3 5" id="KW-0067">ATP-binding</keyword>
<dbReference type="Gene3D" id="2.40.50.100">
    <property type="match status" value="1"/>
</dbReference>
<evidence type="ECO:0000256" key="2">
    <source>
        <dbReference type="ARBA" id="ARBA00022741"/>
    </source>
</evidence>
<accession>W9H5V4</accession>
<dbReference type="InterPro" id="IPR008995">
    <property type="entry name" value="Mo/tungstate-bd_C_term_dom"/>
</dbReference>
<keyword evidence="6" id="KW-1185">Reference proteome</keyword>
<dbReference type="Gene3D" id="3.40.50.300">
    <property type="entry name" value="P-loop containing nucleotide triphosphate hydrolases"/>
    <property type="match status" value="1"/>
</dbReference>